<dbReference type="EMBL" id="JBHSLI010000002">
    <property type="protein sequence ID" value="MFC5292960.1"/>
    <property type="molecule type" value="Genomic_DNA"/>
</dbReference>
<proteinExistence type="predicted"/>
<protein>
    <submittedName>
        <fullName evidence="1">Uncharacterized protein</fullName>
    </submittedName>
</protein>
<accession>A0ABW0F348</accession>
<evidence type="ECO:0000313" key="2">
    <source>
        <dbReference type="Proteomes" id="UP001595976"/>
    </source>
</evidence>
<sequence length="84" mass="9398">MSKLGIAEIRALQFLRAKHDKNPNAPYGWHMPSQRTARACRASLERKGLVAIERLSPTHFRYHITEAGRSALSTPADAKEKNDG</sequence>
<dbReference type="Proteomes" id="UP001595976">
    <property type="component" value="Unassembled WGS sequence"/>
</dbReference>
<name>A0ABW0F348_9HYPH</name>
<dbReference type="RefSeq" id="WP_260348042.1">
    <property type="nucleotide sequence ID" value="NZ_JAOAOS010000002.1"/>
</dbReference>
<keyword evidence="2" id="KW-1185">Reference proteome</keyword>
<reference evidence="2" key="1">
    <citation type="journal article" date="2019" name="Int. J. Syst. Evol. Microbiol.">
        <title>The Global Catalogue of Microorganisms (GCM) 10K type strain sequencing project: providing services to taxonomists for standard genome sequencing and annotation.</title>
        <authorList>
            <consortium name="The Broad Institute Genomics Platform"/>
            <consortium name="The Broad Institute Genome Sequencing Center for Infectious Disease"/>
            <person name="Wu L."/>
            <person name="Ma J."/>
        </authorList>
    </citation>
    <scope>NUCLEOTIDE SEQUENCE [LARGE SCALE GENOMIC DNA]</scope>
    <source>
        <strain evidence="2">CGMCC 1.15643</strain>
    </source>
</reference>
<gene>
    <name evidence="1" type="ORF">ACFPK2_08140</name>
</gene>
<comment type="caution">
    <text evidence="1">The sequence shown here is derived from an EMBL/GenBank/DDBJ whole genome shotgun (WGS) entry which is preliminary data.</text>
</comment>
<evidence type="ECO:0000313" key="1">
    <source>
        <dbReference type="EMBL" id="MFC5292960.1"/>
    </source>
</evidence>
<organism evidence="1 2">
    <name type="scientific">Bosea minatitlanensis</name>
    <dbReference type="NCBI Taxonomy" id="128782"/>
    <lineage>
        <taxon>Bacteria</taxon>
        <taxon>Pseudomonadati</taxon>
        <taxon>Pseudomonadota</taxon>
        <taxon>Alphaproteobacteria</taxon>
        <taxon>Hyphomicrobiales</taxon>
        <taxon>Boseaceae</taxon>
        <taxon>Bosea</taxon>
    </lineage>
</organism>